<gene>
    <name evidence="1" type="ORF">FRX31_016394</name>
</gene>
<sequence>MMHWKSSSPQILKWEPPVLQDEFVVNTDGSMSDTKEGIREILETRMAEFYWHTAVELWRRLS</sequence>
<accession>A0A7J6W9B1</accession>
<proteinExistence type="predicted"/>
<dbReference type="EMBL" id="JABWDY010019311">
    <property type="protein sequence ID" value="KAF5194019.1"/>
    <property type="molecule type" value="Genomic_DNA"/>
</dbReference>
<keyword evidence="2" id="KW-1185">Reference proteome</keyword>
<organism evidence="1 2">
    <name type="scientific">Thalictrum thalictroides</name>
    <name type="common">Rue-anemone</name>
    <name type="synonym">Anemone thalictroides</name>
    <dbReference type="NCBI Taxonomy" id="46969"/>
    <lineage>
        <taxon>Eukaryota</taxon>
        <taxon>Viridiplantae</taxon>
        <taxon>Streptophyta</taxon>
        <taxon>Embryophyta</taxon>
        <taxon>Tracheophyta</taxon>
        <taxon>Spermatophyta</taxon>
        <taxon>Magnoliopsida</taxon>
        <taxon>Ranunculales</taxon>
        <taxon>Ranunculaceae</taxon>
        <taxon>Thalictroideae</taxon>
        <taxon>Thalictrum</taxon>
    </lineage>
</organism>
<dbReference type="AlphaFoldDB" id="A0A7J6W9B1"/>
<feature type="non-terminal residue" evidence="1">
    <location>
        <position position="62"/>
    </location>
</feature>
<dbReference type="Proteomes" id="UP000554482">
    <property type="component" value="Unassembled WGS sequence"/>
</dbReference>
<name>A0A7J6W9B1_THATH</name>
<comment type="caution">
    <text evidence="1">The sequence shown here is derived from an EMBL/GenBank/DDBJ whole genome shotgun (WGS) entry which is preliminary data.</text>
</comment>
<evidence type="ECO:0000313" key="1">
    <source>
        <dbReference type="EMBL" id="KAF5194019.1"/>
    </source>
</evidence>
<evidence type="ECO:0000313" key="2">
    <source>
        <dbReference type="Proteomes" id="UP000554482"/>
    </source>
</evidence>
<protein>
    <submittedName>
        <fullName evidence="1">Uncharacterized protein</fullName>
    </submittedName>
</protein>
<reference evidence="1 2" key="1">
    <citation type="submission" date="2020-06" db="EMBL/GenBank/DDBJ databases">
        <title>Transcriptomic and genomic resources for Thalictrum thalictroides and T. hernandezii: Facilitating candidate gene discovery in an emerging model plant lineage.</title>
        <authorList>
            <person name="Arias T."/>
            <person name="Riano-Pachon D.M."/>
            <person name="Di Stilio V.S."/>
        </authorList>
    </citation>
    <scope>NUCLEOTIDE SEQUENCE [LARGE SCALE GENOMIC DNA]</scope>
    <source>
        <strain evidence="2">cv. WT478/WT964</strain>
        <tissue evidence="1">Leaves</tissue>
    </source>
</reference>